<protein>
    <submittedName>
        <fullName evidence="10">Centromere protein H-like isoform X1</fullName>
    </submittedName>
</protein>
<organism evidence="10 11">
    <name type="scientific">Acipenser oxyrinchus oxyrinchus</name>
    <dbReference type="NCBI Taxonomy" id="40147"/>
    <lineage>
        <taxon>Eukaryota</taxon>
        <taxon>Metazoa</taxon>
        <taxon>Chordata</taxon>
        <taxon>Craniata</taxon>
        <taxon>Vertebrata</taxon>
        <taxon>Euteleostomi</taxon>
        <taxon>Actinopterygii</taxon>
        <taxon>Chondrostei</taxon>
        <taxon>Acipenseriformes</taxon>
        <taxon>Acipenseridae</taxon>
        <taxon>Acipenser</taxon>
    </lineage>
</organism>
<dbReference type="GO" id="GO:0051382">
    <property type="term" value="P:kinetochore assembly"/>
    <property type="evidence" value="ECO:0007669"/>
    <property type="project" value="InterPro"/>
</dbReference>
<evidence type="ECO:0000256" key="4">
    <source>
        <dbReference type="ARBA" id="ARBA00022838"/>
    </source>
</evidence>
<accession>A0AAD8CFD6</accession>
<dbReference type="InterPro" id="IPR040034">
    <property type="entry name" value="CENP-H"/>
</dbReference>
<evidence type="ECO:0000256" key="5">
    <source>
        <dbReference type="ARBA" id="ARBA00023242"/>
    </source>
</evidence>
<feature type="coiled-coil region" evidence="8">
    <location>
        <begin position="159"/>
        <end position="211"/>
    </location>
</feature>
<comment type="similarity">
    <text evidence="7">Belongs to the CENP-H/MCM16 family.</text>
</comment>
<dbReference type="PANTHER" id="PTHR48122:SF1">
    <property type="entry name" value="CENTROMERE PROTEIN H"/>
    <property type="match status" value="1"/>
</dbReference>
<keyword evidence="4" id="KW-0995">Kinetochore</keyword>
<comment type="caution">
    <text evidence="10">The sequence shown here is derived from an EMBL/GenBank/DDBJ whole genome shotgun (WGS) entry which is preliminary data.</text>
</comment>
<keyword evidence="6" id="KW-0137">Centromere</keyword>
<feature type="domain" description="Centromere protein H C-terminal" evidence="9">
    <location>
        <begin position="61"/>
        <end position="235"/>
    </location>
</feature>
<dbReference type="AlphaFoldDB" id="A0AAD8CFD6"/>
<keyword evidence="3" id="KW-0158">Chromosome</keyword>
<dbReference type="Proteomes" id="UP001230051">
    <property type="component" value="Unassembled WGS sequence"/>
</dbReference>
<dbReference type="GO" id="GO:0043515">
    <property type="term" value="F:kinetochore binding"/>
    <property type="evidence" value="ECO:0007669"/>
    <property type="project" value="TreeGrafter"/>
</dbReference>
<keyword evidence="5" id="KW-0539">Nucleus</keyword>
<evidence type="ECO:0000313" key="11">
    <source>
        <dbReference type="Proteomes" id="UP001230051"/>
    </source>
</evidence>
<comment type="subcellular location">
    <subcellularLocation>
        <location evidence="2">Chromosome</location>
        <location evidence="2">Centromere</location>
        <location evidence="2">Kinetochore</location>
    </subcellularLocation>
    <subcellularLocation>
        <location evidence="1">Nucleus</location>
    </subcellularLocation>
</comment>
<sequence length="282" mass="31826">MTAVLTGTGTVEEQLEAVIEYTVAMDAFQNLNEACSKLGHLALNSCQSPVPANTDNEESLARILRLREQVADQCLEMKIRIKSDQGNYSIPGILAEENPNITEMTKDLEDVKLSIHNKTLALHRMQFTHAVLEKMKENDKEAQLMKATGKHTLSLCSRIFKLKQESSEIEDQVREVRKRRLALKKEALGKLKEMRAAKNRKEEKMQALQSEMLKKGQGSMEKHLKMVTLVQNVLQHRTGPAVRHIFCCFCFSGIIIGSRVNWAADPKLKEIALGLEKNPAFD</sequence>
<dbReference type="GO" id="GO:0007052">
    <property type="term" value="P:mitotic spindle organization"/>
    <property type="evidence" value="ECO:0007669"/>
    <property type="project" value="TreeGrafter"/>
</dbReference>
<evidence type="ECO:0000256" key="2">
    <source>
        <dbReference type="ARBA" id="ARBA00004629"/>
    </source>
</evidence>
<reference evidence="10" key="1">
    <citation type="submission" date="2022-02" db="EMBL/GenBank/DDBJ databases">
        <title>Atlantic sturgeon de novo genome assembly.</title>
        <authorList>
            <person name="Stock M."/>
            <person name="Klopp C."/>
            <person name="Guiguen Y."/>
            <person name="Cabau C."/>
            <person name="Parinello H."/>
            <person name="Santidrian Yebra-Pimentel E."/>
            <person name="Kuhl H."/>
            <person name="Dirks R.P."/>
            <person name="Guessner J."/>
            <person name="Wuertz S."/>
            <person name="Du K."/>
            <person name="Schartl M."/>
        </authorList>
    </citation>
    <scope>NUCLEOTIDE SEQUENCE</scope>
    <source>
        <strain evidence="10">STURGEONOMICS-FGT-2020</strain>
        <tissue evidence="10">Whole blood</tissue>
    </source>
</reference>
<dbReference type="EMBL" id="JAGXEW010000069">
    <property type="protein sequence ID" value="KAK1150080.1"/>
    <property type="molecule type" value="Genomic_DNA"/>
</dbReference>
<proteinExistence type="inferred from homology"/>
<dbReference type="GO" id="GO:0007059">
    <property type="term" value="P:chromosome segregation"/>
    <property type="evidence" value="ECO:0007669"/>
    <property type="project" value="TreeGrafter"/>
</dbReference>
<evidence type="ECO:0000256" key="1">
    <source>
        <dbReference type="ARBA" id="ARBA00004123"/>
    </source>
</evidence>
<keyword evidence="8" id="KW-0175">Coiled coil</keyword>
<evidence type="ECO:0000313" key="10">
    <source>
        <dbReference type="EMBL" id="KAK1150080.1"/>
    </source>
</evidence>
<evidence type="ECO:0000259" key="9">
    <source>
        <dbReference type="Pfam" id="PF05837"/>
    </source>
</evidence>
<keyword evidence="11" id="KW-1185">Reference proteome</keyword>
<evidence type="ECO:0000256" key="8">
    <source>
        <dbReference type="SAM" id="Coils"/>
    </source>
</evidence>
<dbReference type="InterPro" id="IPR008426">
    <property type="entry name" value="CENP-H_C"/>
</dbReference>
<dbReference type="GO" id="GO:0000776">
    <property type="term" value="C:kinetochore"/>
    <property type="evidence" value="ECO:0007669"/>
    <property type="project" value="UniProtKB-KW"/>
</dbReference>
<gene>
    <name evidence="10" type="primary">Cenph</name>
    <name evidence="10" type="ORF">AOXY_G34520</name>
</gene>
<dbReference type="GO" id="GO:0005634">
    <property type="term" value="C:nucleus"/>
    <property type="evidence" value="ECO:0007669"/>
    <property type="project" value="UniProtKB-SubCell"/>
</dbReference>
<dbReference type="PANTHER" id="PTHR48122">
    <property type="entry name" value="CENTROMERE PROTEIN H"/>
    <property type="match status" value="1"/>
</dbReference>
<evidence type="ECO:0000256" key="7">
    <source>
        <dbReference type="ARBA" id="ARBA00025735"/>
    </source>
</evidence>
<evidence type="ECO:0000256" key="6">
    <source>
        <dbReference type="ARBA" id="ARBA00023328"/>
    </source>
</evidence>
<dbReference type="Pfam" id="PF05837">
    <property type="entry name" value="CENP-H"/>
    <property type="match status" value="1"/>
</dbReference>
<name>A0AAD8CFD6_ACIOX</name>
<evidence type="ECO:0000256" key="3">
    <source>
        <dbReference type="ARBA" id="ARBA00022454"/>
    </source>
</evidence>